<name>A0AAE2YQ61_9PROT</name>
<evidence type="ECO:0000313" key="2">
    <source>
        <dbReference type="EMBL" id="MBU2788221.1"/>
    </source>
</evidence>
<evidence type="ECO:0000256" key="1">
    <source>
        <dbReference type="SAM" id="MobiDB-lite"/>
    </source>
</evidence>
<feature type="region of interest" description="Disordered" evidence="1">
    <location>
        <begin position="1"/>
        <end position="22"/>
    </location>
</feature>
<protein>
    <submittedName>
        <fullName evidence="2">Uncharacterized protein</fullName>
    </submittedName>
</protein>
<reference evidence="2" key="1">
    <citation type="journal article" date="2021" name="ISME J.">
        <title>Genomic evolution of the class Acidithiobacillia: deep-branching Proteobacteria living in extreme acidic conditions.</title>
        <authorList>
            <person name="Moya-Beltran A."/>
            <person name="Beard S."/>
            <person name="Rojas-Villalobos C."/>
            <person name="Issotta F."/>
            <person name="Gallardo Y."/>
            <person name="Ulloa R."/>
            <person name="Giaveno A."/>
            <person name="Degli Esposti M."/>
            <person name="Johnson D.B."/>
            <person name="Quatrini R."/>
        </authorList>
    </citation>
    <scope>NUCLEOTIDE SEQUENCE</scope>
    <source>
        <strain evidence="2">VAN18-1</strain>
    </source>
</reference>
<proteinExistence type="predicted"/>
<evidence type="ECO:0000313" key="3">
    <source>
        <dbReference type="Proteomes" id="UP001197378"/>
    </source>
</evidence>
<dbReference type="EMBL" id="JAAXYO010000123">
    <property type="protein sequence ID" value="MBU2788221.1"/>
    <property type="molecule type" value="Genomic_DNA"/>
</dbReference>
<organism evidence="2 3">
    <name type="scientific">Igneacidithiobacillus copahuensis</name>
    <dbReference type="NCBI Taxonomy" id="2724909"/>
    <lineage>
        <taxon>Bacteria</taxon>
        <taxon>Pseudomonadati</taxon>
        <taxon>Pseudomonadota</taxon>
        <taxon>Acidithiobacillia</taxon>
        <taxon>Acidithiobacillales</taxon>
        <taxon>Acidithiobacillaceae</taxon>
        <taxon>Igneacidithiobacillus</taxon>
    </lineage>
</organism>
<dbReference type="RefSeq" id="WP_215885576.1">
    <property type="nucleotide sequence ID" value="NZ_JAAXYO010000123.1"/>
</dbReference>
<gene>
    <name evidence="2" type="ORF">HFQ13_08395</name>
</gene>
<keyword evidence="3" id="KW-1185">Reference proteome</keyword>
<dbReference type="Proteomes" id="UP001197378">
    <property type="component" value="Unassembled WGS sequence"/>
</dbReference>
<sequence length="91" mass="10340">MKHGQAIEEWARETMAKTDREAKRERLRRLLAGLHRHPDSASLPVGSPQRILVQSHERNLMQEAVNLGYEPPEQILKEMGLHLALELGVGL</sequence>
<comment type="caution">
    <text evidence="2">The sequence shown here is derived from an EMBL/GenBank/DDBJ whole genome shotgun (WGS) entry which is preliminary data.</text>
</comment>
<dbReference type="AlphaFoldDB" id="A0AAE2YQ61"/>
<accession>A0AAE2YQ61</accession>